<sequence length="102" mass="11319">MSEPPPRPVETIDADLRSCRALWRDAEMELAEVRRRQAELLELEATLLAAMDMRGWRADRLLDERLLAAAVADPRGPAGPEQRPCRQVATLDGLGAPHPVGR</sequence>
<protein>
    <submittedName>
        <fullName evidence="1">Uncharacterized protein</fullName>
    </submittedName>
</protein>
<reference evidence="1 2" key="1">
    <citation type="submission" date="2019-06" db="EMBL/GenBank/DDBJ databases">
        <title>Sequencing the genomes of 1000 actinobacteria strains.</title>
        <authorList>
            <person name="Klenk H.-P."/>
        </authorList>
    </citation>
    <scope>NUCLEOTIDE SEQUENCE [LARGE SCALE GENOMIC DNA]</scope>
    <source>
        <strain evidence="1 2">DSM 46837</strain>
    </source>
</reference>
<dbReference type="EMBL" id="VFQE01000001">
    <property type="protein sequence ID" value="TQN42621.1"/>
    <property type="molecule type" value="Genomic_DNA"/>
</dbReference>
<proteinExistence type="predicted"/>
<evidence type="ECO:0000313" key="1">
    <source>
        <dbReference type="EMBL" id="TQN42621.1"/>
    </source>
</evidence>
<keyword evidence="2" id="KW-1185">Reference proteome</keyword>
<dbReference type="Proteomes" id="UP000319865">
    <property type="component" value="Unassembled WGS sequence"/>
</dbReference>
<accession>A0A543PEX1</accession>
<organism evidence="1 2">
    <name type="scientific">Blastococcus colisei</name>
    <dbReference type="NCBI Taxonomy" id="1564162"/>
    <lineage>
        <taxon>Bacteria</taxon>
        <taxon>Bacillati</taxon>
        <taxon>Actinomycetota</taxon>
        <taxon>Actinomycetes</taxon>
        <taxon>Geodermatophilales</taxon>
        <taxon>Geodermatophilaceae</taxon>
        <taxon>Blastococcus</taxon>
    </lineage>
</organism>
<name>A0A543PEX1_9ACTN</name>
<dbReference type="AlphaFoldDB" id="A0A543PEX1"/>
<comment type="caution">
    <text evidence="1">The sequence shown here is derived from an EMBL/GenBank/DDBJ whole genome shotgun (WGS) entry which is preliminary data.</text>
</comment>
<dbReference type="RefSeq" id="WP_142025233.1">
    <property type="nucleotide sequence ID" value="NZ_VFQE01000001.1"/>
</dbReference>
<gene>
    <name evidence="1" type="ORF">FHU33_2027</name>
</gene>
<evidence type="ECO:0000313" key="2">
    <source>
        <dbReference type="Proteomes" id="UP000319865"/>
    </source>
</evidence>